<keyword evidence="5" id="KW-1185">Reference proteome</keyword>
<feature type="coiled-coil region" evidence="1">
    <location>
        <begin position="245"/>
        <end position="272"/>
    </location>
</feature>
<feature type="compositionally biased region" description="Pro residues" evidence="2">
    <location>
        <begin position="1"/>
        <end position="12"/>
    </location>
</feature>
<dbReference type="PANTHER" id="PTHR12776">
    <property type="entry name" value="KAZRIN-RELATED"/>
    <property type="match status" value="1"/>
</dbReference>
<dbReference type="EMBL" id="AJVK01013377">
    <property type="status" value="NOT_ANNOTATED_CDS"/>
    <property type="molecule type" value="Genomic_DNA"/>
</dbReference>
<protein>
    <recommendedName>
        <fullName evidence="3">Kazrin N-terminal domain-containing protein</fullName>
    </recommendedName>
</protein>
<evidence type="ECO:0000313" key="5">
    <source>
        <dbReference type="Proteomes" id="UP000092462"/>
    </source>
</evidence>
<reference evidence="4" key="1">
    <citation type="submission" date="2022-08" db="UniProtKB">
        <authorList>
            <consortium name="EnsemblMetazoa"/>
        </authorList>
    </citation>
    <scope>IDENTIFICATION</scope>
    <source>
        <strain evidence="4">Israel</strain>
    </source>
</reference>
<name>A0A1B0DAR2_PHLPP</name>
<keyword evidence="1" id="KW-0175">Coiled coil</keyword>
<dbReference type="VEuPathDB" id="VectorBase:PPAI004767"/>
<feature type="region of interest" description="Disordered" evidence="2">
    <location>
        <begin position="1"/>
        <end position="101"/>
    </location>
</feature>
<feature type="compositionally biased region" description="Polar residues" evidence="2">
    <location>
        <begin position="38"/>
        <end position="60"/>
    </location>
</feature>
<dbReference type="Pfam" id="PF25986">
    <property type="entry name" value="Kazrin"/>
    <property type="match status" value="1"/>
</dbReference>
<dbReference type="PANTHER" id="PTHR12776:SF1">
    <property type="entry name" value="KAZRIN"/>
    <property type="match status" value="1"/>
</dbReference>
<dbReference type="VEuPathDB" id="VectorBase:PPAPM1_000838"/>
<dbReference type="InterPro" id="IPR059089">
    <property type="entry name" value="Kazrin_N"/>
</dbReference>
<dbReference type="AlphaFoldDB" id="A0A1B0DAR2"/>
<evidence type="ECO:0000313" key="4">
    <source>
        <dbReference type="EnsemblMetazoa" id="PPAI004767-PA"/>
    </source>
</evidence>
<evidence type="ECO:0000256" key="1">
    <source>
        <dbReference type="SAM" id="Coils"/>
    </source>
</evidence>
<dbReference type="EMBL" id="AJVK01013378">
    <property type="status" value="NOT_ANNOTATED_CDS"/>
    <property type="molecule type" value="Genomic_DNA"/>
</dbReference>
<organism evidence="4 5">
    <name type="scientific">Phlebotomus papatasi</name>
    <name type="common">Sandfly</name>
    <dbReference type="NCBI Taxonomy" id="29031"/>
    <lineage>
        <taxon>Eukaryota</taxon>
        <taxon>Metazoa</taxon>
        <taxon>Ecdysozoa</taxon>
        <taxon>Arthropoda</taxon>
        <taxon>Hexapoda</taxon>
        <taxon>Insecta</taxon>
        <taxon>Pterygota</taxon>
        <taxon>Neoptera</taxon>
        <taxon>Endopterygota</taxon>
        <taxon>Diptera</taxon>
        <taxon>Nematocera</taxon>
        <taxon>Psychodoidea</taxon>
        <taxon>Psychodidae</taxon>
        <taxon>Phlebotomus</taxon>
        <taxon>Phlebotomus</taxon>
    </lineage>
</organism>
<evidence type="ECO:0000256" key="2">
    <source>
        <dbReference type="SAM" id="MobiDB-lite"/>
    </source>
</evidence>
<proteinExistence type="predicted"/>
<feature type="coiled-coil region" evidence="1">
    <location>
        <begin position="146"/>
        <end position="173"/>
    </location>
</feature>
<feature type="region of interest" description="Disordered" evidence="2">
    <location>
        <begin position="124"/>
        <end position="145"/>
    </location>
</feature>
<feature type="compositionally biased region" description="Polar residues" evidence="2">
    <location>
        <begin position="83"/>
        <end position="95"/>
    </location>
</feature>
<feature type="domain" description="Kazrin N-terminal" evidence="3">
    <location>
        <begin position="87"/>
        <end position="268"/>
    </location>
</feature>
<sequence>MAASEPPEPPPRNPDKINASLKQISTESKAPKLVDAANNANLRPNQKQNNATSVSSSSPDGAQRCVDDVDAKGSENGEEVTEEANNSHDSPQSSKLKVENQRLSAEISRLKKLLEISPDGAIGGIDLSDNNSFDAHSTDGGSSGRMERLEVELRMAREQITHLRSERKKLRSDKADLLRHVKQLCSSLHDKEQELRDFIRNYEQRLRDNESTALKMTSERERERWSLMKHARDEAERSLVLAAQLNARDLQLQRTQEQLQEARRQLSGCMSDQESLISMPPPLTPPSSGLLSHLTAGFPGSIVGGSDSTVRGSSDKDSAAGDLNLSDGPCENGMCLTMDPDNISLVSSQHNMYQ</sequence>
<evidence type="ECO:0000259" key="3">
    <source>
        <dbReference type="Pfam" id="PF25986"/>
    </source>
</evidence>
<dbReference type="Proteomes" id="UP000092462">
    <property type="component" value="Unassembled WGS sequence"/>
</dbReference>
<dbReference type="InterPro" id="IPR037614">
    <property type="entry name" value="Kazrin"/>
</dbReference>
<feature type="compositionally biased region" description="Basic and acidic residues" evidence="2">
    <location>
        <begin position="65"/>
        <end position="75"/>
    </location>
</feature>
<dbReference type="EnsemblMetazoa" id="PPAI004767-RA">
    <property type="protein sequence ID" value="PPAI004767-PA"/>
    <property type="gene ID" value="PPAI004767"/>
</dbReference>
<accession>A0A1B0DAR2</accession>